<keyword evidence="3 6" id="KW-0564">Palmitate</keyword>
<dbReference type="AlphaFoldDB" id="A0AAW8JB78"/>
<dbReference type="Pfam" id="PF04390">
    <property type="entry name" value="LptE"/>
    <property type="match status" value="1"/>
</dbReference>
<comment type="similarity">
    <text evidence="6">Belongs to the LptE lipoprotein family.</text>
</comment>
<comment type="subcellular location">
    <subcellularLocation>
        <location evidence="6">Cell outer membrane</location>
        <topology evidence="6">Lipid-anchor</topology>
    </subcellularLocation>
</comment>
<evidence type="ECO:0000256" key="3">
    <source>
        <dbReference type="ARBA" id="ARBA00023139"/>
    </source>
</evidence>
<keyword evidence="4 6" id="KW-0998">Cell outer membrane</keyword>
<sequence>MHLIQRIAAITLTLGLSAGLVGCGFHLKGTNPTVVPVAYNKLQLAMPNNSNTQELEKKLSMYLTAAGVQMSNSSDAYVLRILDYSPRRLELNGKLVETLLRLNVTFQIEDQQGHALTAPRTLTATRSYQYDVATVNTDDQENRYLSQILVDDLAQQITRQISSNRLPKAPVASTEAQ</sequence>
<dbReference type="EMBL" id="JAVIDL010000023">
    <property type="protein sequence ID" value="MDQ8936401.1"/>
    <property type="molecule type" value="Genomic_DNA"/>
</dbReference>
<dbReference type="Gene3D" id="3.30.160.150">
    <property type="entry name" value="Lipoprotein like domain"/>
    <property type="match status" value="1"/>
</dbReference>
<organism evidence="7 8">
    <name type="scientific">Acinetobacter rudis</name>
    <dbReference type="NCBI Taxonomy" id="632955"/>
    <lineage>
        <taxon>Bacteria</taxon>
        <taxon>Pseudomonadati</taxon>
        <taxon>Pseudomonadota</taxon>
        <taxon>Gammaproteobacteria</taxon>
        <taxon>Moraxellales</taxon>
        <taxon>Moraxellaceae</taxon>
        <taxon>Acinetobacter</taxon>
    </lineage>
</organism>
<accession>A0AAW8JB78</accession>
<evidence type="ECO:0000256" key="6">
    <source>
        <dbReference type="HAMAP-Rule" id="MF_01186"/>
    </source>
</evidence>
<dbReference type="RefSeq" id="WP_308975058.1">
    <property type="nucleotide sequence ID" value="NZ_JAVIDL010000023.1"/>
</dbReference>
<proteinExistence type="inferred from homology"/>
<comment type="caution">
    <text evidence="7">The sequence shown here is derived from an EMBL/GenBank/DDBJ whole genome shotgun (WGS) entry which is preliminary data.</text>
</comment>
<dbReference type="Proteomes" id="UP001243844">
    <property type="component" value="Unassembled WGS sequence"/>
</dbReference>
<dbReference type="GO" id="GO:0015920">
    <property type="term" value="P:lipopolysaccharide transport"/>
    <property type="evidence" value="ECO:0007669"/>
    <property type="project" value="TreeGrafter"/>
</dbReference>
<protein>
    <recommendedName>
        <fullName evidence="6">LPS-assembly lipoprotein LptE</fullName>
    </recommendedName>
</protein>
<gene>
    <name evidence="6" type="primary">lptE</name>
    <name evidence="7" type="ORF">RFH47_11800</name>
</gene>
<dbReference type="GO" id="GO:1990351">
    <property type="term" value="C:transporter complex"/>
    <property type="evidence" value="ECO:0007669"/>
    <property type="project" value="TreeGrafter"/>
</dbReference>
<evidence type="ECO:0000256" key="1">
    <source>
        <dbReference type="ARBA" id="ARBA00022729"/>
    </source>
</evidence>
<dbReference type="PANTHER" id="PTHR38098:SF1">
    <property type="entry name" value="LPS-ASSEMBLY LIPOPROTEIN LPTE"/>
    <property type="match status" value="1"/>
</dbReference>
<keyword evidence="5 6" id="KW-0449">Lipoprotein</keyword>
<comment type="subunit">
    <text evidence="6">Component of the lipopolysaccharide transport and assembly complex. Interacts with LptD.</text>
</comment>
<dbReference type="PANTHER" id="PTHR38098">
    <property type="entry name" value="LPS-ASSEMBLY LIPOPROTEIN LPTE"/>
    <property type="match status" value="1"/>
</dbReference>
<evidence type="ECO:0000256" key="4">
    <source>
        <dbReference type="ARBA" id="ARBA00023237"/>
    </source>
</evidence>
<evidence type="ECO:0000256" key="2">
    <source>
        <dbReference type="ARBA" id="ARBA00023136"/>
    </source>
</evidence>
<comment type="function">
    <text evidence="6">Together with LptD, is involved in the assembly of lipopolysaccharide (LPS) at the surface of the outer membrane. Required for the proper assembly of LptD. Binds LPS and may serve as the LPS recognition site at the outer membrane.</text>
</comment>
<dbReference type="GO" id="GO:0043165">
    <property type="term" value="P:Gram-negative-bacterium-type cell outer membrane assembly"/>
    <property type="evidence" value="ECO:0007669"/>
    <property type="project" value="UniProtKB-UniRule"/>
</dbReference>
<keyword evidence="2 6" id="KW-0472">Membrane</keyword>
<evidence type="ECO:0000313" key="7">
    <source>
        <dbReference type="EMBL" id="MDQ8936401.1"/>
    </source>
</evidence>
<evidence type="ECO:0000313" key="8">
    <source>
        <dbReference type="Proteomes" id="UP001243844"/>
    </source>
</evidence>
<name>A0AAW8JB78_9GAMM</name>
<dbReference type="GO" id="GO:0009279">
    <property type="term" value="C:cell outer membrane"/>
    <property type="evidence" value="ECO:0007669"/>
    <property type="project" value="UniProtKB-SubCell"/>
</dbReference>
<dbReference type="InterPro" id="IPR007485">
    <property type="entry name" value="LPS_assembly_LptE"/>
</dbReference>
<evidence type="ECO:0000256" key="5">
    <source>
        <dbReference type="ARBA" id="ARBA00023288"/>
    </source>
</evidence>
<dbReference type="GO" id="GO:0001530">
    <property type="term" value="F:lipopolysaccharide binding"/>
    <property type="evidence" value="ECO:0007669"/>
    <property type="project" value="TreeGrafter"/>
</dbReference>
<keyword evidence="1 6" id="KW-0732">Signal</keyword>
<dbReference type="PROSITE" id="PS51257">
    <property type="entry name" value="PROKAR_LIPOPROTEIN"/>
    <property type="match status" value="1"/>
</dbReference>
<dbReference type="HAMAP" id="MF_01186">
    <property type="entry name" value="LPS_assembly_LptE"/>
    <property type="match status" value="1"/>
</dbReference>
<reference evidence="7" key="1">
    <citation type="submission" date="2023-08" db="EMBL/GenBank/DDBJ databases">
        <title>Emergence of clinically-relevant ST2 carbapenem-resistant Acinetobacter baumannii strains in hospital sewages in Zhejiang, East of China.</title>
        <authorList>
            <person name="Kaichao C."/>
            <person name="Zhang R."/>
        </authorList>
    </citation>
    <scope>NUCLEOTIDE SEQUENCE</scope>
    <source>
        <strain evidence="7">M-RB-37</strain>
    </source>
</reference>